<keyword evidence="1" id="KW-0812">Transmembrane</keyword>
<dbReference type="EMBL" id="BMAT01006665">
    <property type="protein sequence ID" value="GFS17616.1"/>
    <property type="molecule type" value="Genomic_DNA"/>
</dbReference>
<sequence length="270" mass="30608">MFTIVLHSLYFITYDSTVTRKIFSLSSSVVACYLSPAGLVYATSFGFAFQQALNKQHEILTKLVAEIAKIDHIATFAAKLTTITTKDRMAIIKAAKAEGIYMAMQILRREPSSFRNQNDDDVRVAIWSVLDVLRRVEVTTQSNYLNRVFIQNIVEDIKSLNSICSDRMGVMHGRIHPVMWLFLETLGFFSFLGILLLTAFSYRMELLMCIVTVFSISLLCYVVSDLDSPFSGFFRINTTVILDLMQRLACMYEMAKVGQAGQLFYPETSV</sequence>
<reference evidence="2 3" key="1">
    <citation type="journal article" date="2021" name="Elife">
        <title>Chloroplast acquisition without the gene transfer in kleptoplastic sea slugs, Plakobranchus ocellatus.</title>
        <authorList>
            <person name="Maeda T."/>
            <person name="Takahashi S."/>
            <person name="Yoshida T."/>
            <person name="Shimamura S."/>
            <person name="Takaki Y."/>
            <person name="Nagai Y."/>
            <person name="Toyoda A."/>
            <person name="Suzuki Y."/>
            <person name="Arimoto A."/>
            <person name="Ishii H."/>
            <person name="Satoh N."/>
            <person name="Nishiyama T."/>
            <person name="Hasebe M."/>
            <person name="Maruyama T."/>
            <person name="Minagawa J."/>
            <person name="Obokata J."/>
            <person name="Shigenobu S."/>
        </authorList>
    </citation>
    <scope>NUCLEOTIDE SEQUENCE [LARGE SCALE GENOMIC DNA]</scope>
</reference>
<dbReference type="Pfam" id="PF14023">
    <property type="entry name" value="Bestrophin-like"/>
    <property type="match status" value="1"/>
</dbReference>
<evidence type="ECO:0000256" key="1">
    <source>
        <dbReference type="SAM" id="Phobius"/>
    </source>
</evidence>
<protein>
    <recommendedName>
        <fullName evidence="4">Dendritic cell-specific transmembrane protein-like domain-containing protein</fullName>
    </recommendedName>
</protein>
<evidence type="ECO:0008006" key="4">
    <source>
        <dbReference type="Google" id="ProtNLM"/>
    </source>
</evidence>
<keyword evidence="3" id="KW-1185">Reference proteome</keyword>
<dbReference type="Proteomes" id="UP000762676">
    <property type="component" value="Unassembled WGS sequence"/>
</dbReference>
<proteinExistence type="predicted"/>
<gene>
    <name evidence="2" type="ORF">ElyMa_003244100</name>
</gene>
<evidence type="ECO:0000313" key="2">
    <source>
        <dbReference type="EMBL" id="GFS17616.1"/>
    </source>
</evidence>
<name>A0AAV4JAI4_9GAST</name>
<accession>A0AAV4JAI4</accession>
<dbReference type="InterPro" id="IPR025333">
    <property type="entry name" value="DUF4239"/>
</dbReference>
<feature type="transmembrane region" description="Helical" evidence="1">
    <location>
        <begin position="178"/>
        <end position="199"/>
    </location>
</feature>
<evidence type="ECO:0000313" key="3">
    <source>
        <dbReference type="Proteomes" id="UP000762676"/>
    </source>
</evidence>
<comment type="caution">
    <text evidence="2">The sequence shown here is derived from an EMBL/GenBank/DDBJ whole genome shotgun (WGS) entry which is preliminary data.</text>
</comment>
<feature type="transmembrane region" description="Helical" evidence="1">
    <location>
        <begin position="206"/>
        <end position="224"/>
    </location>
</feature>
<keyword evidence="1" id="KW-0472">Membrane</keyword>
<dbReference type="AlphaFoldDB" id="A0AAV4JAI4"/>
<keyword evidence="1" id="KW-1133">Transmembrane helix</keyword>
<organism evidence="2 3">
    <name type="scientific">Elysia marginata</name>
    <dbReference type="NCBI Taxonomy" id="1093978"/>
    <lineage>
        <taxon>Eukaryota</taxon>
        <taxon>Metazoa</taxon>
        <taxon>Spiralia</taxon>
        <taxon>Lophotrochozoa</taxon>
        <taxon>Mollusca</taxon>
        <taxon>Gastropoda</taxon>
        <taxon>Heterobranchia</taxon>
        <taxon>Euthyneura</taxon>
        <taxon>Panpulmonata</taxon>
        <taxon>Sacoglossa</taxon>
        <taxon>Placobranchoidea</taxon>
        <taxon>Plakobranchidae</taxon>
        <taxon>Elysia</taxon>
    </lineage>
</organism>